<evidence type="ECO:0000313" key="2">
    <source>
        <dbReference type="EMBL" id="GGK40630.1"/>
    </source>
</evidence>
<protein>
    <recommendedName>
        <fullName evidence="4">DUF3302 domain-containing protein</fullName>
    </recommendedName>
</protein>
<name>A0ABQ2F259_9DEIO</name>
<organism evidence="2 3">
    <name type="scientific">Deinococcus malanensis</name>
    <dbReference type="NCBI Taxonomy" id="1706855"/>
    <lineage>
        <taxon>Bacteria</taxon>
        <taxon>Thermotogati</taxon>
        <taxon>Deinococcota</taxon>
        <taxon>Deinococci</taxon>
        <taxon>Deinococcales</taxon>
        <taxon>Deinococcaceae</taxon>
        <taxon>Deinococcus</taxon>
    </lineage>
</organism>
<dbReference type="EMBL" id="BMPP01000023">
    <property type="protein sequence ID" value="GGK40630.1"/>
    <property type="molecule type" value="Genomic_DNA"/>
</dbReference>
<evidence type="ECO:0000256" key="1">
    <source>
        <dbReference type="SAM" id="Phobius"/>
    </source>
</evidence>
<evidence type="ECO:0008006" key="4">
    <source>
        <dbReference type="Google" id="ProtNLM"/>
    </source>
</evidence>
<keyword evidence="1" id="KW-0812">Transmembrane</keyword>
<keyword evidence="1" id="KW-0472">Membrane</keyword>
<keyword evidence="1" id="KW-1133">Transmembrane helix</keyword>
<reference evidence="3" key="1">
    <citation type="journal article" date="2019" name="Int. J. Syst. Evol. Microbiol.">
        <title>The Global Catalogue of Microorganisms (GCM) 10K type strain sequencing project: providing services to taxonomists for standard genome sequencing and annotation.</title>
        <authorList>
            <consortium name="The Broad Institute Genomics Platform"/>
            <consortium name="The Broad Institute Genome Sequencing Center for Infectious Disease"/>
            <person name="Wu L."/>
            <person name="Ma J."/>
        </authorList>
    </citation>
    <scope>NUCLEOTIDE SEQUENCE [LARGE SCALE GENOMIC DNA]</scope>
    <source>
        <strain evidence="3">JCM 30331</strain>
    </source>
</reference>
<comment type="caution">
    <text evidence="2">The sequence shown here is derived from an EMBL/GenBank/DDBJ whole genome shotgun (WGS) entry which is preliminary data.</text>
</comment>
<accession>A0ABQ2F259</accession>
<sequence length="72" mass="8223">MCLSLGLVWTVSPKTQSHQRMVATQVVSGILSWIVPGGMALLLGVWWVIPILHERQVYHEDRSRKPNEENRS</sequence>
<gene>
    <name evidence="2" type="ORF">GCM10008955_38020</name>
</gene>
<proteinExistence type="predicted"/>
<dbReference type="Proteomes" id="UP000647587">
    <property type="component" value="Unassembled WGS sequence"/>
</dbReference>
<evidence type="ECO:0000313" key="3">
    <source>
        <dbReference type="Proteomes" id="UP000647587"/>
    </source>
</evidence>
<feature type="transmembrane region" description="Helical" evidence="1">
    <location>
        <begin position="33"/>
        <end position="52"/>
    </location>
</feature>
<keyword evidence="3" id="KW-1185">Reference proteome</keyword>